<protein>
    <recommendedName>
        <fullName evidence="2">Inositol polyphosphate-related phosphatase domain-containing protein</fullName>
    </recommendedName>
</protein>
<dbReference type="InterPro" id="IPR000300">
    <property type="entry name" value="IPPc"/>
</dbReference>
<dbReference type="EMBL" id="JBJJXI010000097">
    <property type="protein sequence ID" value="KAL3393486.1"/>
    <property type="molecule type" value="Genomic_DNA"/>
</dbReference>
<sequence length="434" mass="50558">MLNFCSINTIYFVIRLYFVTWNVATTYPEQNLHQLLGLSNSSKSNENPDIYIVGLQEVKSQPQNIVLNMFFEDPWTKAFREILKEFDYVKIVTNRMQGLVISLFCLKKHIIHLRLIETQYTKTGFGGLWGNKGAVSIRFDLYGINICLVNAHLSPHDHLFNNRIIEFDTIMREHFYTVPTKSIMLHNYVFWFGDLNFRLGDGLNAGEINNLVKENHLAELLSQDQLKIAMKNYNMFSELSEGPVNFPPTYKFEFGSQDFDLKRRPSWTDRILFKNNLNQNDETKIISKQLNYQSHQNYVQSDHKPVSSEFEIVVKSKTLESGVEFHPINVWYIDEESSVNFQYINDEIPHTGDWIGLYHADFSGLDEYLVYEYISCDKSIGEETPNSVIKHMIFSDNAVRLPGLYRLVYITQRNESKGVLGMSSIFTVKQRDSH</sequence>
<dbReference type="Pfam" id="PF22669">
    <property type="entry name" value="Exo_endo_phos2"/>
    <property type="match status" value="1"/>
</dbReference>
<evidence type="ECO:0000313" key="3">
    <source>
        <dbReference type="EMBL" id="KAL3393486.1"/>
    </source>
</evidence>
<dbReference type="InterPro" id="IPR046985">
    <property type="entry name" value="IP5"/>
</dbReference>
<dbReference type="FunFam" id="3.60.10.10:FF:000060">
    <property type="entry name" value="Uncharacterized protein, isoform C"/>
    <property type="match status" value="1"/>
</dbReference>
<dbReference type="InterPro" id="IPR036691">
    <property type="entry name" value="Endo/exonu/phosph_ase_sf"/>
</dbReference>
<dbReference type="InterPro" id="IPR041611">
    <property type="entry name" value="SKICH"/>
</dbReference>
<comment type="caution">
    <text evidence="3">The sequence shown here is derived from an EMBL/GenBank/DDBJ whole genome shotgun (WGS) entry which is preliminary data.</text>
</comment>
<dbReference type="Gene3D" id="2.60.40.2840">
    <property type="match status" value="1"/>
</dbReference>
<dbReference type="SMART" id="SM00128">
    <property type="entry name" value="IPPc"/>
    <property type="match status" value="1"/>
</dbReference>
<evidence type="ECO:0000313" key="4">
    <source>
        <dbReference type="Proteomes" id="UP001627154"/>
    </source>
</evidence>
<reference evidence="3 4" key="1">
    <citation type="journal article" date="2024" name="bioRxiv">
        <title>A reference genome for Trichogramma kaykai: A tiny desert-dwelling parasitoid wasp with competing sex-ratio distorters.</title>
        <authorList>
            <person name="Culotta J."/>
            <person name="Lindsey A.R."/>
        </authorList>
    </citation>
    <scope>NUCLEOTIDE SEQUENCE [LARGE SCALE GENOMIC DNA]</scope>
    <source>
        <strain evidence="3 4">KSX58</strain>
    </source>
</reference>
<dbReference type="Gene3D" id="3.60.10.10">
    <property type="entry name" value="Endonuclease/exonuclease/phosphatase"/>
    <property type="match status" value="1"/>
</dbReference>
<dbReference type="PANTHER" id="PTHR11200:SF275">
    <property type="entry name" value="LD06095P"/>
    <property type="match status" value="1"/>
</dbReference>
<dbReference type="SUPFAM" id="SSF56219">
    <property type="entry name" value="DNase I-like"/>
    <property type="match status" value="1"/>
</dbReference>
<keyword evidence="4" id="KW-1185">Reference proteome</keyword>
<name>A0ABD2WKL8_9HYME</name>
<dbReference type="Proteomes" id="UP001627154">
    <property type="component" value="Unassembled WGS sequence"/>
</dbReference>
<dbReference type="PANTHER" id="PTHR11200">
    <property type="entry name" value="INOSITOL 5-PHOSPHATASE"/>
    <property type="match status" value="1"/>
</dbReference>
<dbReference type="Pfam" id="PF17751">
    <property type="entry name" value="SKICH"/>
    <property type="match status" value="1"/>
</dbReference>
<dbReference type="AlphaFoldDB" id="A0ABD2WKL8"/>
<comment type="similarity">
    <text evidence="1">Belongs to the inositol 1,4,5-trisphosphate 5-phosphatase type II family.</text>
</comment>
<proteinExistence type="inferred from homology"/>
<organism evidence="3 4">
    <name type="scientific">Trichogramma kaykai</name>
    <dbReference type="NCBI Taxonomy" id="54128"/>
    <lineage>
        <taxon>Eukaryota</taxon>
        <taxon>Metazoa</taxon>
        <taxon>Ecdysozoa</taxon>
        <taxon>Arthropoda</taxon>
        <taxon>Hexapoda</taxon>
        <taxon>Insecta</taxon>
        <taxon>Pterygota</taxon>
        <taxon>Neoptera</taxon>
        <taxon>Endopterygota</taxon>
        <taxon>Hymenoptera</taxon>
        <taxon>Apocrita</taxon>
        <taxon>Proctotrupomorpha</taxon>
        <taxon>Chalcidoidea</taxon>
        <taxon>Trichogrammatidae</taxon>
        <taxon>Trichogramma</taxon>
    </lineage>
</organism>
<evidence type="ECO:0000256" key="1">
    <source>
        <dbReference type="ARBA" id="ARBA00005910"/>
    </source>
</evidence>
<gene>
    <name evidence="3" type="ORF">TKK_012158</name>
</gene>
<feature type="domain" description="Inositol polyphosphate-related phosphatase" evidence="2">
    <location>
        <begin position="12"/>
        <end position="318"/>
    </location>
</feature>
<evidence type="ECO:0000259" key="2">
    <source>
        <dbReference type="SMART" id="SM00128"/>
    </source>
</evidence>
<accession>A0ABD2WKL8</accession>